<evidence type="ECO:0000256" key="3">
    <source>
        <dbReference type="ARBA" id="ARBA00022729"/>
    </source>
</evidence>
<dbReference type="AlphaFoldDB" id="A0A8J2VIK1"/>
<dbReference type="InterPro" id="IPR006059">
    <property type="entry name" value="SBP"/>
</dbReference>
<dbReference type="Gene3D" id="3.40.190.10">
    <property type="entry name" value="Periplasmic binding protein-like II"/>
    <property type="match status" value="2"/>
</dbReference>
<dbReference type="GO" id="GO:0055052">
    <property type="term" value="C:ATP-binding cassette (ABC) transporter complex, substrate-binding subunit-containing"/>
    <property type="evidence" value="ECO:0007669"/>
    <property type="project" value="TreeGrafter"/>
</dbReference>
<dbReference type="GO" id="GO:0015768">
    <property type="term" value="P:maltose transport"/>
    <property type="evidence" value="ECO:0007669"/>
    <property type="project" value="TreeGrafter"/>
</dbReference>
<dbReference type="SUPFAM" id="SSF53850">
    <property type="entry name" value="Periplasmic binding protein-like II"/>
    <property type="match status" value="1"/>
</dbReference>
<keyword evidence="3 4" id="KW-0732">Signal</keyword>
<dbReference type="GO" id="GO:1901982">
    <property type="term" value="F:maltose binding"/>
    <property type="evidence" value="ECO:0007669"/>
    <property type="project" value="TreeGrafter"/>
</dbReference>
<name>A0A8J2VIK1_9BACL</name>
<evidence type="ECO:0000256" key="1">
    <source>
        <dbReference type="ARBA" id="ARBA00008520"/>
    </source>
</evidence>
<evidence type="ECO:0000256" key="4">
    <source>
        <dbReference type="SAM" id="SignalP"/>
    </source>
</evidence>
<sequence length="428" mass="46388">MKKLRYFVMGVVLIASFTLTGCSADSGASSGKIVLNMAWWGSAPRANATIKAIKEFEKAHPNIEVKTAYQGFNGYWEKMGTQISGGNGPDVMQQDVSTIAGYAQKGALLPLDKKIIKTASIDSTVLKTGVINGKLYGIPSGIEGVAVFYNPNLLKKAGVEIKPNQQITWTQFAQMANQVKQKLDGVYGTSDEVGDEVAFQNYLRGKGENEYTTNGKLGFKQQSLIDWLDYWAELRKSGAAPSATFTASQANVATGNDAFATGKTPFHFGFSGDSVFTDYESYLKHSLGMMMSPTLDDGKEVNYPRPTMYWSVNAGTKHPKQAQELVNYLTNNVTAGKILGLQRGVPVSSKVAETVHKSLPKNQETAWNAIQAELKVARPMSPLAPSAASQITTLFGNITQKNAFGKISSTQAANEFFTKAKTILNNPN</sequence>
<evidence type="ECO:0000313" key="5">
    <source>
        <dbReference type="EMBL" id="GGE26150.1"/>
    </source>
</evidence>
<accession>A0A8J2VIK1</accession>
<evidence type="ECO:0000313" key="6">
    <source>
        <dbReference type="Proteomes" id="UP000628775"/>
    </source>
</evidence>
<dbReference type="Pfam" id="PF13416">
    <property type="entry name" value="SBP_bac_8"/>
    <property type="match status" value="1"/>
</dbReference>
<keyword evidence="6" id="KW-1185">Reference proteome</keyword>
<dbReference type="RefSeq" id="WP_188687718.1">
    <property type="nucleotide sequence ID" value="NZ_BMIR01000001.1"/>
</dbReference>
<dbReference type="PROSITE" id="PS51257">
    <property type="entry name" value="PROKAR_LIPOPROTEIN"/>
    <property type="match status" value="1"/>
</dbReference>
<comment type="caution">
    <text evidence="5">The sequence shown here is derived from an EMBL/GenBank/DDBJ whole genome shotgun (WGS) entry which is preliminary data.</text>
</comment>
<dbReference type="PANTHER" id="PTHR30061">
    <property type="entry name" value="MALTOSE-BINDING PERIPLASMIC PROTEIN"/>
    <property type="match status" value="1"/>
</dbReference>
<reference evidence="5" key="2">
    <citation type="submission" date="2020-09" db="EMBL/GenBank/DDBJ databases">
        <authorList>
            <person name="Sun Q."/>
            <person name="Zhou Y."/>
        </authorList>
    </citation>
    <scope>NUCLEOTIDE SEQUENCE</scope>
    <source>
        <strain evidence="5">CGMCC 1.15371</strain>
    </source>
</reference>
<reference evidence="5" key="1">
    <citation type="journal article" date="2014" name="Int. J. Syst. Evol. Microbiol.">
        <title>Complete genome sequence of Corynebacterium casei LMG S-19264T (=DSM 44701T), isolated from a smear-ripened cheese.</title>
        <authorList>
            <consortium name="US DOE Joint Genome Institute (JGI-PGF)"/>
            <person name="Walter F."/>
            <person name="Albersmeier A."/>
            <person name="Kalinowski J."/>
            <person name="Ruckert C."/>
        </authorList>
    </citation>
    <scope>NUCLEOTIDE SEQUENCE</scope>
    <source>
        <strain evidence="5">CGMCC 1.15371</strain>
    </source>
</reference>
<gene>
    <name evidence="5" type="ORF">GCM10011391_00630</name>
</gene>
<organism evidence="5 6">
    <name type="scientific">Pullulanibacillus camelliae</name>
    <dbReference type="NCBI Taxonomy" id="1707096"/>
    <lineage>
        <taxon>Bacteria</taxon>
        <taxon>Bacillati</taxon>
        <taxon>Bacillota</taxon>
        <taxon>Bacilli</taxon>
        <taxon>Bacillales</taxon>
        <taxon>Sporolactobacillaceae</taxon>
        <taxon>Pullulanibacillus</taxon>
    </lineage>
</organism>
<dbReference type="CDD" id="cd13585">
    <property type="entry name" value="PBP2_TMBP_like"/>
    <property type="match status" value="1"/>
</dbReference>
<dbReference type="EMBL" id="BMIR01000001">
    <property type="protein sequence ID" value="GGE26150.1"/>
    <property type="molecule type" value="Genomic_DNA"/>
</dbReference>
<keyword evidence="2" id="KW-0813">Transport</keyword>
<dbReference type="Proteomes" id="UP000628775">
    <property type="component" value="Unassembled WGS sequence"/>
</dbReference>
<evidence type="ECO:0000256" key="2">
    <source>
        <dbReference type="ARBA" id="ARBA00022448"/>
    </source>
</evidence>
<feature type="signal peptide" evidence="4">
    <location>
        <begin position="1"/>
        <end position="24"/>
    </location>
</feature>
<dbReference type="PANTHER" id="PTHR30061:SF50">
    <property type="entry name" value="MALTOSE_MALTODEXTRIN-BINDING PERIPLASMIC PROTEIN"/>
    <property type="match status" value="1"/>
</dbReference>
<proteinExistence type="inferred from homology"/>
<dbReference type="GO" id="GO:0042956">
    <property type="term" value="P:maltodextrin transmembrane transport"/>
    <property type="evidence" value="ECO:0007669"/>
    <property type="project" value="TreeGrafter"/>
</dbReference>
<protein>
    <submittedName>
        <fullName evidence="5">ABC transporter substrate-binding protein</fullName>
    </submittedName>
</protein>
<feature type="chain" id="PRO_5035147339" evidence="4">
    <location>
        <begin position="25"/>
        <end position="428"/>
    </location>
</feature>
<comment type="similarity">
    <text evidence="1">Belongs to the bacterial solute-binding protein 1 family.</text>
</comment>